<feature type="non-terminal residue" evidence="2">
    <location>
        <position position="1"/>
    </location>
</feature>
<organism evidence="2 3">
    <name type="scientific">Acaulospora morrowiae</name>
    <dbReference type="NCBI Taxonomy" id="94023"/>
    <lineage>
        <taxon>Eukaryota</taxon>
        <taxon>Fungi</taxon>
        <taxon>Fungi incertae sedis</taxon>
        <taxon>Mucoromycota</taxon>
        <taxon>Glomeromycotina</taxon>
        <taxon>Glomeromycetes</taxon>
        <taxon>Diversisporales</taxon>
        <taxon>Acaulosporaceae</taxon>
        <taxon>Acaulospora</taxon>
    </lineage>
</organism>
<accession>A0A9N8VE43</accession>
<protein>
    <submittedName>
        <fullName evidence="2">5355_t:CDS:1</fullName>
    </submittedName>
</protein>
<sequence length="338" mass="37866">NESINLHDFVIPIIQYSVNPNNEDHIYILEDALDLWLAVIENSIECTAGLFALVPSAISFLEFGTENLKKVLKILESYVILVPDMVVQSYCHPIMNNLTQLLGDLKPEACRAIVHLLDVIFQACHFSSLGESMVSSGLLGKLIDSMVNKNEDYSYVLVNYMSLLARLVLIDPEFIVNFVTIAGQQQGPIYNGKHLLNVILEIWLDKFDNIGHPKQRKLNAMAFATLISTTNPIILGYLAMFVAIWGDVLSEVKESGGGDALVYWQEDISTEVGTDGIDDTPETKRKRALLQRDPIHTTNLTQFIRLKLGECETLNGGTHIFNQVDRSLLDQLNELMKC</sequence>
<dbReference type="Gene3D" id="1.25.10.10">
    <property type="entry name" value="Leucine-rich Repeat Variant"/>
    <property type="match status" value="1"/>
</dbReference>
<dbReference type="PANTHER" id="PTHR10997">
    <property type="entry name" value="IMPORTIN-7, 8, 11"/>
    <property type="match status" value="1"/>
</dbReference>
<dbReference type="GO" id="GO:0005829">
    <property type="term" value="C:cytosol"/>
    <property type="evidence" value="ECO:0007669"/>
    <property type="project" value="TreeGrafter"/>
</dbReference>
<dbReference type="SUPFAM" id="SSF48371">
    <property type="entry name" value="ARM repeat"/>
    <property type="match status" value="1"/>
</dbReference>
<feature type="domain" description="Importin-7/11-like TPR repeats" evidence="1">
    <location>
        <begin position="2"/>
        <end position="336"/>
    </location>
</feature>
<dbReference type="OrthoDB" id="361693at2759"/>
<dbReference type="InterPro" id="IPR058669">
    <property type="entry name" value="TPR_IPO7/11-like"/>
</dbReference>
<name>A0A9N8VE43_9GLOM</name>
<dbReference type="PANTHER" id="PTHR10997:SF7">
    <property type="entry name" value="IMPORTIN-11"/>
    <property type="match status" value="1"/>
</dbReference>
<dbReference type="Proteomes" id="UP000789342">
    <property type="component" value="Unassembled WGS sequence"/>
</dbReference>
<keyword evidence="3" id="KW-1185">Reference proteome</keyword>
<gene>
    <name evidence="2" type="ORF">AMORRO_LOCUS746</name>
</gene>
<evidence type="ECO:0000259" key="1">
    <source>
        <dbReference type="Pfam" id="PF25758"/>
    </source>
</evidence>
<dbReference type="InterPro" id="IPR016024">
    <property type="entry name" value="ARM-type_fold"/>
</dbReference>
<dbReference type="GO" id="GO:0005635">
    <property type="term" value="C:nuclear envelope"/>
    <property type="evidence" value="ECO:0007669"/>
    <property type="project" value="TreeGrafter"/>
</dbReference>
<reference evidence="2" key="1">
    <citation type="submission" date="2021-06" db="EMBL/GenBank/DDBJ databases">
        <authorList>
            <person name="Kallberg Y."/>
            <person name="Tangrot J."/>
            <person name="Rosling A."/>
        </authorList>
    </citation>
    <scope>NUCLEOTIDE SEQUENCE</scope>
    <source>
        <strain evidence="2">CL551</strain>
    </source>
</reference>
<dbReference type="InterPro" id="IPR011989">
    <property type="entry name" value="ARM-like"/>
</dbReference>
<dbReference type="Pfam" id="PF25758">
    <property type="entry name" value="TPR_IPO11"/>
    <property type="match status" value="1"/>
</dbReference>
<evidence type="ECO:0000313" key="2">
    <source>
        <dbReference type="EMBL" id="CAG8448094.1"/>
    </source>
</evidence>
<dbReference type="AlphaFoldDB" id="A0A9N8VE43"/>
<proteinExistence type="predicted"/>
<dbReference type="EMBL" id="CAJVPV010000237">
    <property type="protein sequence ID" value="CAG8448094.1"/>
    <property type="molecule type" value="Genomic_DNA"/>
</dbReference>
<dbReference type="GO" id="GO:0006606">
    <property type="term" value="P:protein import into nucleus"/>
    <property type="evidence" value="ECO:0007669"/>
    <property type="project" value="TreeGrafter"/>
</dbReference>
<evidence type="ECO:0000313" key="3">
    <source>
        <dbReference type="Proteomes" id="UP000789342"/>
    </source>
</evidence>
<comment type="caution">
    <text evidence="2">The sequence shown here is derived from an EMBL/GenBank/DDBJ whole genome shotgun (WGS) entry which is preliminary data.</text>
</comment>